<dbReference type="AlphaFoldDB" id="A0A1H8HFU1"/>
<feature type="transmembrane region" description="Helical" evidence="1">
    <location>
        <begin position="367"/>
        <end position="384"/>
    </location>
</feature>
<dbReference type="SUPFAM" id="SSF81442">
    <property type="entry name" value="Cytochrome c oxidase subunit I-like"/>
    <property type="match status" value="2"/>
</dbReference>
<reference evidence="2 3" key="1">
    <citation type="submission" date="2016-10" db="EMBL/GenBank/DDBJ databases">
        <authorList>
            <person name="de Groot N.N."/>
        </authorList>
    </citation>
    <scope>NUCLEOTIDE SEQUENCE [LARGE SCALE GENOMIC DNA]</scope>
    <source>
        <strain evidence="2 3">DSM 21039</strain>
    </source>
</reference>
<evidence type="ECO:0000256" key="1">
    <source>
        <dbReference type="SAM" id="Phobius"/>
    </source>
</evidence>
<keyword evidence="1" id="KW-0812">Transmembrane</keyword>
<feature type="transmembrane region" description="Helical" evidence="1">
    <location>
        <begin position="287"/>
        <end position="305"/>
    </location>
</feature>
<dbReference type="RefSeq" id="WP_089920085.1">
    <property type="nucleotide sequence ID" value="NZ_FOBB01000011.1"/>
</dbReference>
<feature type="transmembrane region" description="Helical" evidence="1">
    <location>
        <begin position="148"/>
        <end position="172"/>
    </location>
</feature>
<accession>A0A1H8HFU1</accession>
<feature type="transmembrane region" description="Helical" evidence="1">
    <location>
        <begin position="224"/>
        <end position="242"/>
    </location>
</feature>
<keyword evidence="3" id="KW-1185">Reference proteome</keyword>
<keyword evidence="1" id="KW-0472">Membrane</keyword>
<dbReference type="OrthoDB" id="5245199at2"/>
<gene>
    <name evidence="2" type="ORF">SAMN04488505_11153</name>
</gene>
<feature type="transmembrane region" description="Helical" evidence="1">
    <location>
        <begin position="115"/>
        <end position="136"/>
    </location>
</feature>
<protein>
    <submittedName>
        <fullName evidence="2">Cytochrome C and Quinol oxidase polypeptide I</fullName>
    </submittedName>
</protein>
<feature type="transmembrane region" description="Helical" evidence="1">
    <location>
        <begin position="16"/>
        <end position="37"/>
    </location>
</feature>
<proteinExistence type="predicted"/>
<name>A0A1H8HFU1_9BACT</name>
<feature type="transmembrane region" description="Helical" evidence="1">
    <location>
        <begin position="311"/>
        <end position="329"/>
    </location>
</feature>
<feature type="transmembrane region" description="Helical" evidence="1">
    <location>
        <begin position="85"/>
        <end position="109"/>
    </location>
</feature>
<feature type="transmembrane region" description="Helical" evidence="1">
    <location>
        <begin position="192"/>
        <end position="212"/>
    </location>
</feature>
<dbReference type="EMBL" id="FOBB01000011">
    <property type="protein sequence ID" value="SEN54940.1"/>
    <property type="molecule type" value="Genomic_DNA"/>
</dbReference>
<evidence type="ECO:0000313" key="2">
    <source>
        <dbReference type="EMBL" id="SEN54940.1"/>
    </source>
</evidence>
<sequence length="426" mass="46989">MADINIEKAPQNTAVLPFYGTGAFFFLLLTLLLYLSADDLRGFYFTPHLLAIVHTAALGWGSMVIFGAAYQLLPVICERDLFSVRLAFISYILLFLGVSWLVAAFWYFIPGGLMITGGTLVFSAAVCYLVNLGLTAGACKKYTVIKAFIFSSALWLVITTGIGLLLAINLRYPFITGDHLNILKLHAHAGLAGWFLQLITGVSAKMVPMFLLGKSKKEKLLQSAFLLQNAGLLLFEADAFFAGITARVLLYALLLAAGVVCWLLYLYDAYRHRMKKVIDTGMKHTMLSFIGLLAALLLIPVIYYSTAPKWSILYGTLLFLGWISGIILGKTFKTLPFIIWNEHYRKLNGKVKVPMPKHLYAEGLLKYQFRGYIIALLLLAAGILTGSLPVIRGALLVFIGVACCYCLNVAKVLMHKTKTADGNISK</sequence>
<dbReference type="STRING" id="573321.SAMN04488505_11153"/>
<feature type="transmembrane region" description="Helical" evidence="1">
    <location>
        <begin position="49"/>
        <end position="73"/>
    </location>
</feature>
<evidence type="ECO:0000313" key="3">
    <source>
        <dbReference type="Proteomes" id="UP000198984"/>
    </source>
</evidence>
<dbReference type="InterPro" id="IPR036927">
    <property type="entry name" value="Cyt_c_oxase-like_su1_sf"/>
</dbReference>
<dbReference type="Gene3D" id="1.20.210.10">
    <property type="entry name" value="Cytochrome c oxidase-like, subunit I domain"/>
    <property type="match status" value="2"/>
</dbReference>
<organism evidence="2 3">
    <name type="scientific">Chitinophaga rupis</name>
    <dbReference type="NCBI Taxonomy" id="573321"/>
    <lineage>
        <taxon>Bacteria</taxon>
        <taxon>Pseudomonadati</taxon>
        <taxon>Bacteroidota</taxon>
        <taxon>Chitinophagia</taxon>
        <taxon>Chitinophagales</taxon>
        <taxon>Chitinophagaceae</taxon>
        <taxon>Chitinophaga</taxon>
    </lineage>
</organism>
<dbReference type="Proteomes" id="UP000198984">
    <property type="component" value="Unassembled WGS sequence"/>
</dbReference>
<keyword evidence="1" id="KW-1133">Transmembrane helix</keyword>
<feature type="transmembrane region" description="Helical" evidence="1">
    <location>
        <begin position="390"/>
        <end position="410"/>
    </location>
</feature>
<feature type="transmembrane region" description="Helical" evidence="1">
    <location>
        <begin position="248"/>
        <end position="267"/>
    </location>
</feature>